<dbReference type="Proteomes" id="UP000030655">
    <property type="component" value="Unassembled WGS sequence"/>
</dbReference>
<dbReference type="PANTHER" id="PTHR13803">
    <property type="entry name" value="SEC24-RELATED PROTEIN"/>
    <property type="match status" value="1"/>
</dbReference>
<dbReference type="InterPro" id="IPR036174">
    <property type="entry name" value="Znf_Sec23_Sec24_sf"/>
</dbReference>
<keyword evidence="2" id="KW-0813">Transport</keyword>
<feature type="non-terminal residue" evidence="8">
    <location>
        <position position="713"/>
    </location>
</feature>
<dbReference type="InterPro" id="IPR050550">
    <property type="entry name" value="SEC23_SEC24_subfamily"/>
</dbReference>
<feature type="domain" description="Zinc finger Sec23/Sec24-type" evidence="4">
    <location>
        <begin position="47"/>
        <end position="81"/>
    </location>
</feature>
<feature type="domain" description="Sec23/Sec24 helical" evidence="6">
    <location>
        <begin position="500"/>
        <end position="567"/>
    </location>
</feature>
<dbReference type="Gene3D" id="3.40.20.10">
    <property type="entry name" value="Severin"/>
    <property type="match status" value="1"/>
</dbReference>
<evidence type="ECO:0000259" key="6">
    <source>
        <dbReference type="Pfam" id="PF04815"/>
    </source>
</evidence>
<dbReference type="Gene3D" id="3.40.50.410">
    <property type="entry name" value="von Willebrand factor, type A domain"/>
    <property type="match status" value="1"/>
</dbReference>
<dbReference type="InterPro" id="IPR036465">
    <property type="entry name" value="vWFA_dom_sf"/>
</dbReference>
<feature type="domain" description="Sec23/Sec24 beta-sandwich" evidence="7">
    <location>
        <begin position="358"/>
        <end position="439"/>
    </location>
</feature>
<evidence type="ECO:0000256" key="1">
    <source>
        <dbReference type="ARBA" id="ARBA00008334"/>
    </source>
</evidence>
<dbReference type="VEuPathDB" id="MicrosporidiaDB:H312_02017"/>
<sequence>MTYSFTSTVNVIPNEIDTLKNSGLSFAINVIMEKFSGENVPLITDEIIRCVKCKTYLNPYVEIYPPGNLWKCNICFTTNKTDLPLVSRQGYSQSNMFLPFQNRINNYKASTTLDLKHLKIDVLAPPSFYSKPATDPLFFFLIEATNFSINNGMFTSVLSNITNNLSMIPNASGRTKIIISFFNSEVYILKKGESNNFAIISDFTELPTFFSEDFIFKTDEVNLEIEKLKEFFTSKNDKINNLGGALNVMNKIISGGGTSLLFLSSVPNEGLGKIETDKGNLKCKNNFYKSITGEFTMKQTALNLFLFPTANLELPTLSILSKFTGGCIFYYPNYNSNNPLYNSRFVSDFSTFFEQNLGLEAVCKVRVPEGIKINEYYGNMVLRSDGIISFSNFNPGHSFTFELEITDSYKQTDLTIQIALLKTLINGEKIIRILNIAIPHESSLQNYEETVLFEQNVFRNTSTFTGPHLFYDFANSNAIVHHAALKSIYKETIQKGNGNVYLSNFLKRLSKSFKKLINIKHTTFVLPERLNDLPLKVLSLMKSIPLRPSIYTPMDFKAYYFYLIYTQYPNFISKLILPELYAIHTLGENEGLFVDDKLIMPCPVRLTLDCLETNGFYLLNTGVNFYFFIGKDCDSEFSYQAIGDAAGPFLLTKYDNEVSHRLNNIISNLWSDRFISPGYYAVRDNGQPSVLMDIFFGYFVEDSVHGLPDINGF</sequence>
<dbReference type="Gene3D" id="2.60.40.1670">
    <property type="entry name" value="beta-sandwich domain of Sec23/24"/>
    <property type="match status" value="1"/>
</dbReference>
<reference evidence="8 9" key="2">
    <citation type="submission" date="2014-03" db="EMBL/GenBank/DDBJ databases">
        <title>The Genome Sequence of Anncaliia algerae insect isolate PRA339.</title>
        <authorList>
            <consortium name="The Broad Institute Genome Sequencing Platform"/>
            <consortium name="The Broad Institute Genome Sequencing Center for Infectious Disease"/>
            <person name="Cuomo C."/>
            <person name="Becnel J."/>
            <person name="Sanscrainte N."/>
            <person name="Walker B."/>
            <person name="Young S.K."/>
            <person name="Zeng Q."/>
            <person name="Gargeya S."/>
            <person name="Fitzgerald M."/>
            <person name="Haas B."/>
            <person name="Abouelleil A."/>
            <person name="Alvarado L."/>
            <person name="Arachchi H.M."/>
            <person name="Berlin A.M."/>
            <person name="Chapman S.B."/>
            <person name="Dewar J."/>
            <person name="Goldberg J."/>
            <person name="Griggs A."/>
            <person name="Gujja S."/>
            <person name="Hansen M."/>
            <person name="Howarth C."/>
            <person name="Imamovic A."/>
            <person name="Larimer J."/>
            <person name="McCowan C."/>
            <person name="Murphy C."/>
            <person name="Neiman D."/>
            <person name="Pearson M."/>
            <person name="Priest M."/>
            <person name="Roberts A."/>
            <person name="Saif S."/>
            <person name="Shea T."/>
            <person name="Sisk P."/>
            <person name="Sykes S."/>
            <person name="Wortman J."/>
            <person name="Nusbaum C."/>
            <person name="Birren B."/>
        </authorList>
    </citation>
    <scope>NUCLEOTIDE SEQUENCE [LARGE SCALE GENOMIC DNA]</scope>
    <source>
        <strain evidence="8 9">PRA339</strain>
    </source>
</reference>
<dbReference type="InterPro" id="IPR036180">
    <property type="entry name" value="Gelsolin-like_dom_sf"/>
</dbReference>
<dbReference type="Gene3D" id="1.20.120.730">
    <property type="entry name" value="Sec23/Sec24 helical domain"/>
    <property type="match status" value="1"/>
</dbReference>
<evidence type="ECO:0000256" key="3">
    <source>
        <dbReference type="ARBA" id="ARBA00022927"/>
    </source>
</evidence>
<reference evidence="9" key="1">
    <citation type="submission" date="2013-02" db="EMBL/GenBank/DDBJ databases">
        <authorList>
            <consortium name="The Broad Institute Genome Sequencing Platform"/>
            <person name="Cuomo C."/>
            <person name="Becnel J."/>
            <person name="Sanscrainte N."/>
            <person name="Walker B."/>
            <person name="Young S.K."/>
            <person name="Zeng Q."/>
            <person name="Gargeya S."/>
            <person name="Fitzgerald M."/>
            <person name="Haas B."/>
            <person name="Abouelleil A."/>
            <person name="Alvarado L."/>
            <person name="Arachchi H.M."/>
            <person name="Berlin A.M."/>
            <person name="Chapman S.B."/>
            <person name="Dewar J."/>
            <person name="Goldberg J."/>
            <person name="Griggs A."/>
            <person name="Gujja S."/>
            <person name="Hansen M."/>
            <person name="Howarth C."/>
            <person name="Imamovic A."/>
            <person name="Larimer J."/>
            <person name="McCowan C."/>
            <person name="Murphy C."/>
            <person name="Neiman D."/>
            <person name="Pearson M."/>
            <person name="Priest M."/>
            <person name="Roberts A."/>
            <person name="Saif S."/>
            <person name="Shea T."/>
            <person name="Sisk P."/>
            <person name="Sykes S."/>
            <person name="Wortman J."/>
            <person name="Nusbaum C."/>
            <person name="Birren B."/>
        </authorList>
    </citation>
    <scope>NUCLEOTIDE SEQUENCE [LARGE SCALE GENOMIC DNA]</scope>
    <source>
        <strain evidence="9">PRA339</strain>
    </source>
</reference>
<dbReference type="OrthoDB" id="49016at2759"/>
<dbReference type="InterPro" id="IPR029006">
    <property type="entry name" value="ADF-H/Gelsolin-like_dom_sf"/>
</dbReference>
<dbReference type="Gene3D" id="2.30.30.380">
    <property type="entry name" value="Zn-finger domain of Sec23/24"/>
    <property type="match status" value="1"/>
</dbReference>
<dbReference type="InterPro" id="IPR036175">
    <property type="entry name" value="Sec23/24_helical_dom_sf"/>
</dbReference>
<gene>
    <name evidence="8" type="ORF">H312_02017</name>
</gene>
<dbReference type="GO" id="GO:0090110">
    <property type="term" value="P:COPII-coated vesicle cargo loading"/>
    <property type="evidence" value="ECO:0007669"/>
    <property type="project" value="TreeGrafter"/>
</dbReference>
<evidence type="ECO:0000259" key="7">
    <source>
        <dbReference type="Pfam" id="PF08033"/>
    </source>
</evidence>
<dbReference type="SUPFAM" id="SSF81811">
    <property type="entry name" value="Helical domain of Sec23/24"/>
    <property type="match status" value="1"/>
</dbReference>
<accession>A0A059F0F4</accession>
<dbReference type="GO" id="GO:0030127">
    <property type="term" value="C:COPII vesicle coat"/>
    <property type="evidence" value="ECO:0007669"/>
    <property type="project" value="InterPro"/>
</dbReference>
<dbReference type="GO" id="GO:0008270">
    <property type="term" value="F:zinc ion binding"/>
    <property type="evidence" value="ECO:0007669"/>
    <property type="project" value="InterPro"/>
</dbReference>
<dbReference type="GO" id="GO:0070971">
    <property type="term" value="C:endoplasmic reticulum exit site"/>
    <property type="evidence" value="ECO:0007669"/>
    <property type="project" value="TreeGrafter"/>
</dbReference>
<dbReference type="SUPFAM" id="SSF81995">
    <property type="entry name" value="beta-sandwich domain of Sec23/24"/>
    <property type="match status" value="1"/>
</dbReference>
<dbReference type="Pfam" id="PF04811">
    <property type="entry name" value="Sec23_trunk"/>
    <property type="match status" value="1"/>
</dbReference>
<dbReference type="SUPFAM" id="SSF82754">
    <property type="entry name" value="C-terminal, gelsolin-like domain of Sec23/24"/>
    <property type="match status" value="1"/>
</dbReference>
<protein>
    <recommendedName>
        <fullName evidence="10">Protein transporter SEC24</fullName>
    </recommendedName>
</protein>
<keyword evidence="3" id="KW-0653">Protein transport</keyword>
<feature type="domain" description="Sec23/Sec24 trunk" evidence="5">
    <location>
        <begin position="135"/>
        <end position="351"/>
    </location>
</feature>
<dbReference type="InterPro" id="IPR006895">
    <property type="entry name" value="Znf_Sec23_Sec24"/>
</dbReference>
<dbReference type="GO" id="GO:0006886">
    <property type="term" value="P:intracellular protein transport"/>
    <property type="evidence" value="ECO:0007669"/>
    <property type="project" value="InterPro"/>
</dbReference>
<dbReference type="Pfam" id="PF08033">
    <property type="entry name" value="Sec23_BS"/>
    <property type="match status" value="1"/>
</dbReference>
<comment type="similarity">
    <text evidence="1">Belongs to the SEC23/SEC24 family. SEC24 subfamily.</text>
</comment>
<keyword evidence="9" id="KW-1185">Reference proteome</keyword>
<proteinExistence type="inferred from homology"/>
<dbReference type="AlphaFoldDB" id="A0A059F0F4"/>
<dbReference type="SUPFAM" id="SSF82919">
    <property type="entry name" value="Zn-finger domain of Sec23/24"/>
    <property type="match status" value="1"/>
</dbReference>
<evidence type="ECO:0000256" key="2">
    <source>
        <dbReference type="ARBA" id="ARBA00022448"/>
    </source>
</evidence>
<evidence type="ECO:0000259" key="5">
    <source>
        <dbReference type="Pfam" id="PF04811"/>
    </source>
</evidence>
<dbReference type="InterPro" id="IPR006900">
    <property type="entry name" value="Sec23/24_helical_dom"/>
</dbReference>
<dbReference type="STRING" id="1288291.A0A059F0F4"/>
<evidence type="ECO:0000313" key="9">
    <source>
        <dbReference type="Proteomes" id="UP000030655"/>
    </source>
</evidence>
<evidence type="ECO:0000259" key="4">
    <source>
        <dbReference type="Pfam" id="PF04810"/>
    </source>
</evidence>
<dbReference type="HOGENOM" id="CLU_004589_2_1_1"/>
<name>A0A059F0F4_9MICR</name>
<dbReference type="InterPro" id="IPR006896">
    <property type="entry name" value="Sec23/24_trunk_dom"/>
</dbReference>
<dbReference type="Pfam" id="PF04815">
    <property type="entry name" value="Sec23_helical"/>
    <property type="match status" value="1"/>
</dbReference>
<dbReference type="EMBL" id="KK365173">
    <property type="protein sequence ID" value="KCZ80562.1"/>
    <property type="molecule type" value="Genomic_DNA"/>
</dbReference>
<dbReference type="InterPro" id="IPR012990">
    <property type="entry name" value="Beta-sandwich_Sec23_24"/>
</dbReference>
<evidence type="ECO:0008006" key="10">
    <source>
        <dbReference type="Google" id="ProtNLM"/>
    </source>
</evidence>
<organism evidence="8 9">
    <name type="scientific">Anncaliia algerae PRA339</name>
    <dbReference type="NCBI Taxonomy" id="1288291"/>
    <lineage>
        <taxon>Eukaryota</taxon>
        <taxon>Fungi</taxon>
        <taxon>Fungi incertae sedis</taxon>
        <taxon>Microsporidia</taxon>
        <taxon>Tubulinosematoidea</taxon>
        <taxon>Tubulinosematidae</taxon>
        <taxon>Anncaliia</taxon>
    </lineage>
</organism>
<evidence type="ECO:0000313" key="8">
    <source>
        <dbReference type="EMBL" id="KCZ80562.1"/>
    </source>
</evidence>
<dbReference type="SUPFAM" id="SSF53300">
    <property type="entry name" value="vWA-like"/>
    <property type="match status" value="1"/>
</dbReference>
<dbReference type="GO" id="GO:0000149">
    <property type="term" value="F:SNARE binding"/>
    <property type="evidence" value="ECO:0007669"/>
    <property type="project" value="TreeGrafter"/>
</dbReference>
<dbReference type="Pfam" id="PF04810">
    <property type="entry name" value="zf-Sec23_Sec24"/>
    <property type="match status" value="1"/>
</dbReference>